<dbReference type="RefSeq" id="XP_012188737.1">
    <property type="nucleotide sequence ID" value="XM_012333347.1"/>
</dbReference>
<dbReference type="FunFam" id="3.10.180.10:FF:000034">
    <property type="entry name" value="Glyoxalase/Bleomycin resistance protein/Dihydroxybiphenyl dioxygenase"/>
    <property type="match status" value="1"/>
</dbReference>
<reference evidence="4" key="1">
    <citation type="journal article" date="2013" name="Genome Announc.">
        <title>Draft genome sequence of the basidiomycetous yeast-like fungus Pseudozyma hubeiensis SY62, which produces an abundant amount of the biosurfactant mannosylerythritol lipids.</title>
        <authorList>
            <person name="Konishi M."/>
            <person name="Hatada Y."/>
            <person name="Horiuchi J."/>
        </authorList>
    </citation>
    <scope>NUCLEOTIDE SEQUENCE [LARGE SCALE GENOMIC DNA]</scope>
    <source>
        <strain evidence="4">SY62</strain>
    </source>
</reference>
<dbReference type="PROSITE" id="PS51819">
    <property type="entry name" value="VOC"/>
    <property type="match status" value="2"/>
</dbReference>
<dbReference type="GeneID" id="24108016"/>
<dbReference type="InterPro" id="IPR051785">
    <property type="entry name" value="MMCE/EMCE_epimerase"/>
</dbReference>
<keyword evidence="4" id="KW-1185">Reference proteome</keyword>
<evidence type="ECO:0000313" key="4">
    <source>
        <dbReference type="Proteomes" id="UP000014071"/>
    </source>
</evidence>
<dbReference type="OrthoDB" id="3360610at2759"/>
<dbReference type="GO" id="GO:0004493">
    <property type="term" value="F:methylmalonyl-CoA epimerase activity"/>
    <property type="evidence" value="ECO:0007669"/>
    <property type="project" value="TreeGrafter"/>
</dbReference>
<dbReference type="GO" id="GO:0046491">
    <property type="term" value="P:L-methylmalonyl-CoA metabolic process"/>
    <property type="evidence" value="ECO:0007669"/>
    <property type="project" value="TreeGrafter"/>
</dbReference>
<accession>R9PAM8</accession>
<dbReference type="HOGENOM" id="CLU_052361_0_1_1"/>
<dbReference type="SUPFAM" id="SSF54593">
    <property type="entry name" value="Glyoxalase/Bleomycin resistance protein/Dihydroxybiphenyl dioxygenase"/>
    <property type="match status" value="1"/>
</dbReference>
<dbReference type="Proteomes" id="UP000014071">
    <property type="component" value="Unassembled WGS sequence"/>
</dbReference>
<name>R9PAM8_PSEHS</name>
<dbReference type="EMBL" id="DF238790">
    <property type="protein sequence ID" value="GAC95150.1"/>
    <property type="molecule type" value="Genomic_DNA"/>
</dbReference>
<keyword evidence="1" id="KW-0479">Metal-binding</keyword>
<dbReference type="AlphaFoldDB" id="R9PAM8"/>
<organism evidence="3 4">
    <name type="scientific">Pseudozyma hubeiensis (strain SY62)</name>
    <name type="common">Yeast</name>
    <dbReference type="NCBI Taxonomy" id="1305764"/>
    <lineage>
        <taxon>Eukaryota</taxon>
        <taxon>Fungi</taxon>
        <taxon>Dikarya</taxon>
        <taxon>Basidiomycota</taxon>
        <taxon>Ustilaginomycotina</taxon>
        <taxon>Ustilaginomycetes</taxon>
        <taxon>Ustilaginales</taxon>
        <taxon>Ustilaginaceae</taxon>
        <taxon>Pseudozyma</taxon>
    </lineage>
</organism>
<evidence type="ECO:0000313" key="3">
    <source>
        <dbReference type="EMBL" id="GAC95150.1"/>
    </source>
</evidence>
<proteinExistence type="predicted"/>
<feature type="domain" description="VOC" evidence="2">
    <location>
        <begin position="184"/>
        <end position="311"/>
    </location>
</feature>
<sequence>MLPKEDPRIRIKRLSFVVYNHADADKARQFYLDFGMAIVHQGGGSTFFGGYGPDPFVYWLRKAEPGDPSSFGGAAYEVEERAELDKAAKISGASEIQPLDAPGGGQIVTIRDPLGFVVHFVYGQQKRSAGEIDTLPSDDSDPVLGQVLKDIKSRDHVYNYEEPDQKPRKGKFLRFKPGPAPVHKFGHYGCTYPAGRHDEVYDFYTRHFALAPSDQLERDGKTIVTFFHIDRGQDFTDHHCFFIKPAKPNQSCSVAHSAFEVHDFDTQQLGHQHLTAKGYNNCWGVGRHILGSQIFDYWFDTSEFIVEHYCDGDLVNIETEVSHGPAGPDSLKIWGPPVPNVF</sequence>
<feature type="domain" description="VOC" evidence="2">
    <location>
        <begin position="13"/>
        <end position="123"/>
    </location>
</feature>
<dbReference type="GO" id="GO:0046872">
    <property type="term" value="F:metal ion binding"/>
    <property type="evidence" value="ECO:0007669"/>
    <property type="project" value="UniProtKB-KW"/>
</dbReference>
<dbReference type="InterPro" id="IPR029068">
    <property type="entry name" value="Glyas_Bleomycin-R_OHBP_Dase"/>
</dbReference>
<dbReference type="PANTHER" id="PTHR43048:SF3">
    <property type="entry name" value="METHYLMALONYL-COA EPIMERASE, MITOCHONDRIAL"/>
    <property type="match status" value="1"/>
</dbReference>
<evidence type="ECO:0000256" key="1">
    <source>
        <dbReference type="ARBA" id="ARBA00022723"/>
    </source>
</evidence>
<dbReference type="PANTHER" id="PTHR43048">
    <property type="entry name" value="METHYLMALONYL-COA EPIMERASE"/>
    <property type="match status" value="1"/>
</dbReference>
<protein>
    <recommendedName>
        <fullName evidence="2">VOC domain-containing protein</fullName>
    </recommendedName>
</protein>
<gene>
    <name evidence="3" type="ORF">PHSY_002725</name>
</gene>
<dbReference type="eggNOG" id="ENOG502RMEJ">
    <property type="taxonomic scope" value="Eukaryota"/>
</dbReference>
<dbReference type="GO" id="GO:0005739">
    <property type="term" value="C:mitochondrion"/>
    <property type="evidence" value="ECO:0007669"/>
    <property type="project" value="TreeGrafter"/>
</dbReference>
<evidence type="ECO:0000259" key="2">
    <source>
        <dbReference type="PROSITE" id="PS51819"/>
    </source>
</evidence>
<dbReference type="InterPro" id="IPR037523">
    <property type="entry name" value="VOC_core"/>
</dbReference>
<dbReference type="Gene3D" id="3.10.180.10">
    <property type="entry name" value="2,3-Dihydroxybiphenyl 1,2-Dioxygenase, domain 1"/>
    <property type="match status" value="2"/>
</dbReference>